<accession>A0A5A7VI99</accession>
<evidence type="ECO:0000313" key="3">
    <source>
        <dbReference type="Proteomes" id="UP000321393"/>
    </source>
</evidence>
<gene>
    <name evidence="2" type="ORF">E6C27_scaffold40G001270</name>
</gene>
<protein>
    <submittedName>
        <fullName evidence="2">Uncharacterized protein</fullName>
    </submittedName>
</protein>
<keyword evidence="1" id="KW-0472">Membrane</keyword>
<sequence length="93" mass="10439">MGSPVQDLNSVLKGTTYLLTLKRVGVNYVLCLISLAIHLVLLLQWEAYWASVVELLIVIHFTISIPKEFMFKSSCSNGQHECRPLNASNDLPH</sequence>
<organism evidence="2 3">
    <name type="scientific">Cucumis melo var. makuwa</name>
    <name type="common">Oriental melon</name>
    <dbReference type="NCBI Taxonomy" id="1194695"/>
    <lineage>
        <taxon>Eukaryota</taxon>
        <taxon>Viridiplantae</taxon>
        <taxon>Streptophyta</taxon>
        <taxon>Embryophyta</taxon>
        <taxon>Tracheophyta</taxon>
        <taxon>Spermatophyta</taxon>
        <taxon>Magnoliopsida</taxon>
        <taxon>eudicotyledons</taxon>
        <taxon>Gunneridae</taxon>
        <taxon>Pentapetalae</taxon>
        <taxon>rosids</taxon>
        <taxon>fabids</taxon>
        <taxon>Cucurbitales</taxon>
        <taxon>Cucurbitaceae</taxon>
        <taxon>Benincaseae</taxon>
        <taxon>Cucumis</taxon>
    </lineage>
</organism>
<dbReference type="Proteomes" id="UP000321393">
    <property type="component" value="Unassembled WGS sequence"/>
</dbReference>
<dbReference type="EMBL" id="SSTE01000542">
    <property type="protein sequence ID" value="KAA0067458.1"/>
    <property type="molecule type" value="Genomic_DNA"/>
</dbReference>
<evidence type="ECO:0000256" key="1">
    <source>
        <dbReference type="SAM" id="Phobius"/>
    </source>
</evidence>
<name>A0A5A7VI99_CUCMM</name>
<comment type="caution">
    <text evidence="2">The sequence shown here is derived from an EMBL/GenBank/DDBJ whole genome shotgun (WGS) entry which is preliminary data.</text>
</comment>
<keyword evidence="1" id="KW-0812">Transmembrane</keyword>
<feature type="transmembrane region" description="Helical" evidence="1">
    <location>
        <begin position="24"/>
        <end position="41"/>
    </location>
</feature>
<proteinExistence type="predicted"/>
<evidence type="ECO:0000313" key="2">
    <source>
        <dbReference type="EMBL" id="KAA0067458.1"/>
    </source>
</evidence>
<reference evidence="2 3" key="1">
    <citation type="submission" date="2019-08" db="EMBL/GenBank/DDBJ databases">
        <title>Draft genome sequences of two oriental melons (Cucumis melo L. var makuwa).</title>
        <authorList>
            <person name="Kwon S.-Y."/>
        </authorList>
    </citation>
    <scope>NUCLEOTIDE SEQUENCE [LARGE SCALE GENOMIC DNA]</scope>
    <source>
        <strain evidence="3">cv. SW 3</strain>
        <tissue evidence="2">Leaf</tissue>
    </source>
</reference>
<dbReference type="AlphaFoldDB" id="A0A5A7VI99"/>
<keyword evidence="1" id="KW-1133">Transmembrane helix</keyword>
<feature type="transmembrane region" description="Helical" evidence="1">
    <location>
        <begin position="47"/>
        <end position="65"/>
    </location>
</feature>